<organism evidence="3 4">
    <name type="scientific">Rhodohalobacter mucosus</name>
    <dbReference type="NCBI Taxonomy" id="2079485"/>
    <lineage>
        <taxon>Bacteria</taxon>
        <taxon>Pseudomonadati</taxon>
        <taxon>Balneolota</taxon>
        <taxon>Balneolia</taxon>
        <taxon>Balneolales</taxon>
        <taxon>Balneolaceae</taxon>
        <taxon>Rhodohalobacter</taxon>
    </lineage>
</organism>
<dbReference type="OrthoDB" id="127583at2"/>
<dbReference type="RefSeq" id="WP_109645809.1">
    <property type="nucleotide sequence ID" value="NZ_QGGB01000004.1"/>
</dbReference>
<dbReference type="GO" id="GO:0000166">
    <property type="term" value="F:nucleotide binding"/>
    <property type="evidence" value="ECO:0007669"/>
    <property type="project" value="InterPro"/>
</dbReference>
<dbReference type="NCBIfam" id="TIGR01409">
    <property type="entry name" value="TAT_signal_seq"/>
    <property type="match status" value="1"/>
</dbReference>
<dbReference type="SUPFAM" id="SSF51735">
    <property type="entry name" value="NAD(P)-binding Rossmann-fold domains"/>
    <property type="match status" value="1"/>
</dbReference>
<protein>
    <submittedName>
        <fullName evidence="3">Dehydrogenase</fullName>
    </submittedName>
</protein>
<evidence type="ECO:0000313" key="3">
    <source>
        <dbReference type="EMBL" id="PWN07188.1"/>
    </source>
</evidence>
<accession>A0A316TTK4</accession>
<dbReference type="InterPro" id="IPR055170">
    <property type="entry name" value="GFO_IDH_MocA-like_dom"/>
</dbReference>
<dbReference type="Pfam" id="PF22725">
    <property type="entry name" value="GFO_IDH_MocA_C3"/>
    <property type="match status" value="1"/>
</dbReference>
<dbReference type="SUPFAM" id="SSF55347">
    <property type="entry name" value="Glyceraldehyde-3-phosphate dehydrogenase-like, C-terminal domain"/>
    <property type="match status" value="1"/>
</dbReference>
<dbReference type="InterPro" id="IPR000683">
    <property type="entry name" value="Gfo/Idh/MocA-like_OxRdtase_N"/>
</dbReference>
<feature type="domain" description="GFO/IDH/MocA-like oxidoreductase" evidence="2">
    <location>
        <begin position="191"/>
        <end position="313"/>
    </location>
</feature>
<dbReference type="PANTHER" id="PTHR43818">
    <property type="entry name" value="BCDNA.GH03377"/>
    <property type="match status" value="1"/>
</dbReference>
<dbReference type="EMBL" id="QGGB01000004">
    <property type="protein sequence ID" value="PWN07188.1"/>
    <property type="molecule type" value="Genomic_DNA"/>
</dbReference>
<dbReference type="Gene3D" id="3.40.50.720">
    <property type="entry name" value="NAD(P)-binding Rossmann-like Domain"/>
    <property type="match status" value="1"/>
</dbReference>
<reference evidence="3 4" key="1">
    <citation type="submission" date="2018-05" db="EMBL/GenBank/DDBJ databases">
        <title>Rhodohalobacter halophilus gen. nov., sp. nov., a moderately halophilic member of the family Balneolaceae.</title>
        <authorList>
            <person name="Liu Z.-W."/>
        </authorList>
    </citation>
    <scope>NUCLEOTIDE SEQUENCE [LARGE SCALE GENOMIC DNA]</scope>
    <source>
        <strain evidence="3 4">8A47</strain>
    </source>
</reference>
<keyword evidence="4" id="KW-1185">Reference proteome</keyword>
<dbReference type="InterPro" id="IPR050463">
    <property type="entry name" value="Gfo/Idh/MocA_oxidrdct_glycsds"/>
</dbReference>
<dbReference type="InterPro" id="IPR019546">
    <property type="entry name" value="TAT_signal_bac_arc"/>
</dbReference>
<dbReference type="AlphaFoldDB" id="A0A316TTK4"/>
<gene>
    <name evidence="3" type="ORF">DDZ15_05145</name>
</gene>
<feature type="domain" description="Gfo/Idh/MocA-like oxidoreductase N-terminal" evidence="1">
    <location>
        <begin position="48"/>
        <end position="180"/>
    </location>
</feature>
<proteinExistence type="predicted"/>
<dbReference type="Gene3D" id="3.30.360.10">
    <property type="entry name" value="Dihydrodipicolinate Reductase, domain 2"/>
    <property type="match status" value="1"/>
</dbReference>
<evidence type="ECO:0000259" key="2">
    <source>
        <dbReference type="Pfam" id="PF22725"/>
    </source>
</evidence>
<comment type="caution">
    <text evidence="3">The sequence shown here is derived from an EMBL/GenBank/DDBJ whole genome shotgun (WGS) entry which is preliminary data.</text>
</comment>
<sequence length="445" mass="49516">METKDIFKQGISRRDFMRKTTLAAGGGFILSSLPVGQSAYAAGNDTLKLAVIGCGGRGTGAANQALNADPGVKIVALADLFRDRLDSCYDTLAQRHLDSGRLDVPEEHKFVGFDAYKDAIALADVVILTAPPGFRPAHFEEAVKAGVHMFCEKPIATDAPGVRQFMDAAEIAREKKLNVVIGLQRRYQNNYREAFKRISDNAIGKIISGQVYWNDAGVWVRHRNPGMSEVAYQVHNWFYFTWLAGDMLLEQNIHNIDIANWFIGEYPVSAQGMGGREVRTGKEYGQIFDHHFVEYTYPGGAVISAQCRHQKDTFSRVAENLMGARGTVSLDSGHNAVIRDYNGILRYEHDGFNDPNPYQQEHDELFGAIRRGDVIDDTDYGAKTTMTAIMGRMATYSGKFMTWDEAINSDAQLMPDYVGWDMEPPVRPDENGFYPVPVPGVTEPH</sequence>
<dbReference type="Pfam" id="PF01408">
    <property type="entry name" value="GFO_IDH_MocA"/>
    <property type="match status" value="1"/>
</dbReference>
<dbReference type="Proteomes" id="UP000245533">
    <property type="component" value="Unassembled WGS sequence"/>
</dbReference>
<evidence type="ECO:0000313" key="4">
    <source>
        <dbReference type="Proteomes" id="UP000245533"/>
    </source>
</evidence>
<dbReference type="InterPro" id="IPR036291">
    <property type="entry name" value="NAD(P)-bd_dom_sf"/>
</dbReference>
<dbReference type="PANTHER" id="PTHR43818:SF5">
    <property type="entry name" value="OXIDOREDUCTASE FAMILY PROTEIN"/>
    <property type="match status" value="1"/>
</dbReference>
<name>A0A316TTK4_9BACT</name>
<dbReference type="PROSITE" id="PS51318">
    <property type="entry name" value="TAT"/>
    <property type="match status" value="1"/>
</dbReference>
<dbReference type="InterPro" id="IPR006311">
    <property type="entry name" value="TAT_signal"/>
</dbReference>
<evidence type="ECO:0000259" key="1">
    <source>
        <dbReference type="Pfam" id="PF01408"/>
    </source>
</evidence>